<evidence type="ECO:0008006" key="3">
    <source>
        <dbReference type="Google" id="ProtNLM"/>
    </source>
</evidence>
<name>A0AAD5F7Q9_PRUDU</name>
<dbReference type="InterPro" id="IPR053134">
    <property type="entry name" value="RNA-dir_DNA_polymerase"/>
</dbReference>
<dbReference type="Gene3D" id="2.40.70.10">
    <property type="entry name" value="Acid Proteases"/>
    <property type="match status" value="1"/>
</dbReference>
<dbReference type="Proteomes" id="UP001054821">
    <property type="component" value="Chromosome 1"/>
</dbReference>
<gene>
    <name evidence="1" type="ORF">L3X38_009372</name>
</gene>
<proteinExistence type="predicted"/>
<comment type="caution">
    <text evidence="1">The sequence shown here is derived from an EMBL/GenBank/DDBJ whole genome shotgun (WGS) entry which is preliminary data.</text>
</comment>
<dbReference type="Gene3D" id="3.10.10.10">
    <property type="entry name" value="HIV Type 1 Reverse Transcriptase, subunit A, domain 1"/>
    <property type="match status" value="1"/>
</dbReference>
<evidence type="ECO:0000313" key="1">
    <source>
        <dbReference type="EMBL" id="KAI5356476.1"/>
    </source>
</evidence>
<keyword evidence="2" id="KW-1185">Reference proteome</keyword>
<dbReference type="SUPFAM" id="SSF56672">
    <property type="entry name" value="DNA/RNA polymerases"/>
    <property type="match status" value="1"/>
</dbReference>
<protein>
    <recommendedName>
        <fullName evidence="3">Transposable element protein</fullName>
    </recommendedName>
</protein>
<dbReference type="PANTHER" id="PTHR24559:SF444">
    <property type="entry name" value="REVERSE TRANSCRIPTASE DOMAIN-CONTAINING PROTEIN"/>
    <property type="match status" value="1"/>
</dbReference>
<dbReference type="PANTHER" id="PTHR24559">
    <property type="entry name" value="TRANSPOSON TY3-I GAG-POL POLYPROTEIN"/>
    <property type="match status" value="1"/>
</dbReference>
<organism evidence="1 2">
    <name type="scientific">Prunus dulcis</name>
    <name type="common">Almond</name>
    <name type="synonym">Amygdalus dulcis</name>
    <dbReference type="NCBI Taxonomy" id="3755"/>
    <lineage>
        <taxon>Eukaryota</taxon>
        <taxon>Viridiplantae</taxon>
        <taxon>Streptophyta</taxon>
        <taxon>Embryophyta</taxon>
        <taxon>Tracheophyta</taxon>
        <taxon>Spermatophyta</taxon>
        <taxon>Magnoliopsida</taxon>
        <taxon>eudicotyledons</taxon>
        <taxon>Gunneridae</taxon>
        <taxon>Pentapetalae</taxon>
        <taxon>rosids</taxon>
        <taxon>fabids</taxon>
        <taxon>Rosales</taxon>
        <taxon>Rosaceae</taxon>
        <taxon>Amygdaloideae</taxon>
        <taxon>Amygdaleae</taxon>
        <taxon>Prunus</taxon>
    </lineage>
</organism>
<evidence type="ECO:0000313" key="2">
    <source>
        <dbReference type="Proteomes" id="UP001054821"/>
    </source>
</evidence>
<dbReference type="InterPro" id="IPR043502">
    <property type="entry name" value="DNA/RNA_pol_sf"/>
</dbReference>
<dbReference type="InterPro" id="IPR021109">
    <property type="entry name" value="Peptidase_aspartic_dom_sf"/>
</dbReference>
<dbReference type="CDD" id="cd01647">
    <property type="entry name" value="RT_LTR"/>
    <property type="match status" value="1"/>
</dbReference>
<dbReference type="AlphaFoldDB" id="A0AAD5F7Q9"/>
<sequence>MNIFFDGLNPTSKSHVNASAGGSLSNKSAREAFELFDMMATESQQWAAEHSQKRGIFELSVGSPNMSAQMEKMDKKIDAKFDMLLQHLASSTQQPPTSTVCTICSMATHDIMGCPHRDSYPELVEQHVNMMNSYQRPRNDAYATHYNPGWRDHPNFKWGDNQTNAKPFQHAQKPFVPPKPSLEDQLAKLAATTQSFIEGNNQRFQNVEASIKSLEQQFGQLATQISNREKGKFPSQTIPNPNGREDCNVVRTLRCGKSYDNRENSIENEQQTMDDNTENFVAAEPAKPAEKHNLADLETVPKQVPERVYEAPIPYPERLKPKAKDQQLKDFMQTLSKVQINIPLLDAIKKIPSYAKFLKEVCSSKKKLSDLDKVILTEQCNAVLLHKLPPKKKDPGSFNISYTIGNSNFKRALIDLGANFVVLDMDEDLQTPIILGRPFMATARTLIDVEAGTLTLRVQDQSVVFNLFETAKHPAEQQDCMRIDMVDSMVQDGFYANSKTYQLLHVLQGELDTDFEDEGAAETLPVIIAANLTLTEEDKLLRVLRKYQDALGWTIADIKGISPALCMHRILMEDDMKPTVDAQRRLNPIMKEVVRIEVMKLLDAGMIYPISDSKWVSPTQVVPKRTGITVVKNDNNELVPTRLTMGWRMCVDYRKLNTGTRKDHFPLPFIDQMLERLAGRAFYCFLDGYSGYNQISITRGSREDYFHLSIRYLCLSEDAVWIMQCTCYVSTLYDEYFFWLGRKYCGSFYG</sequence>
<accession>A0AAD5F7Q9</accession>
<dbReference type="EMBL" id="JAJFAZ020000001">
    <property type="protein sequence ID" value="KAI5356476.1"/>
    <property type="molecule type" value="Genomic_DNA"/>
</dbReference>
<reference evidence="1 2" key="1">
    <citation type="journal article" date="2022" name="G3 (Bethesda)">
        <title>Whole-genome sequence and methylome profiling of the almond [Prunus dulcis (Mill.) D.A. Webb] cultivar 'Nonpareil'.</title>
        <authorList>
            <person name="D'Amico-Willman K.M."/>
            <person name="Ouma W.Z."/>
            <person name="Meulia T."/>
            <person name="Sideli G.M."/>
            <person name="Gradziel T.M."/>
            <person name="Fresnedo-Ramirez J."/>
        </authorList>
    </citation>
    <scope>NUCLEOTIDE SEQUENCE [LARGE SCALE GENOMIC DNA]</scope>
    <source>
        <strain evidence="1">Clone GOH B32 T37-40</strain>
    </source>
</reference>